<protein>
    <submittedName>
        <fullName evidence="3">Uncharacterized protein</fullName>
    </submittedName>
</protein>
<gene>
    <name evidence="3" type="ORF">RAG0_13582</name>
</gene>
<evidence type="ECO:0000256" key="1">
    <source>
        <dbReference type="SAM" id="MobiDB-lite"/>
    </source>
</evidence>
<evidence type="ECO:0000313" key="4">
    <source>
        <dbReference type="Proteomes" id="UP000178912"/>
    </source>
</evidence>
<sequence length="76" mass="8561">MPVGWGRTGSWNLSRWLGLRMGLAALDESWSESESELHDPVCLWSEEMHDAQSEMCGGSSQLDGECEERSDIFVKQ</sequence>
<proteinExistence type="predicted"/>
<feature type="chain" id="PRO_5009446911" evidence="2">
    <location>
        <begin position="32"/>
        <end position="76"/>
    </location>
</feature>
<reference evidence="4" key="1">
    <citation type="submission" date="2016-03" db="EMBL/GenBank/DDBJ databases">
        <authorList>
            <person name="Guldener U."/>
        </authorList>
    </citation>
    <scope>NUCLEOTIDE SEQUENCE [LARGE SCALE GENOMIC DNA]</scope>
    <source>
        <strain evidence="4">04CH-RAC-A.6.1</strain>
    </source>
</reference>
<evidence type="ECO:0000313" key="3">
    <source>
        <dbReference type="EMBL" id="CZT08563.1"/>
    </source>
</evidence>
<name>A0A1E1LDE2_9HELO</name>
<dbReference type="AlphaFoldDB" id="A0A1E1LDE2"/>
<feature type="signal peptide" evidence="2">
    <location>
        <begin position="1"/>
        <end position="31"/>
    </location>
</feature>
<accession>A0A1E1LDE2</accession>
<evidence type="ECO:0000256" key="2">
    <source>
        <dbReference type="SAM" id="SignalP"/>
    </source>
</evidence>
<keyword evidence="2" id="KW-0732">Signal</keyword>
<dbReference type="EMBL" id="FJUX01000105">
    <property type="protein sequence ID" value="CZT08563.1"/>
    <property type="molecule type" value="Genomic_DNA"/>
</dbReference>
<feature type="compositionally biased region" description="Basic and acidic residues" evidence="1">
    <location>
        <begin position="67"/>
        <end position="76"/>
    </location>
</feature>
<feature type="region of interest" description="Disordered" evidence="1">
    <location>
        <begin position="54"/>
        <end position="76"/>
    </location>
</feature>
<organism evidence="3 4">
    <name type="scientific">Rhynchosporium agropyri</name>
    <dbReference type="NCBI Taxonomy" id="914238"/>
    <lineage>
        <taxon>Eukaryota</taxon>
        <taxon>Fungi</taxon>
        <taxon>Dikarya</taxon>
        <taxon>Ascomycota</taxon>
        <taxon>Pezizomycotina</taxon>
        <taxon>Leotiomycetes</taxon>
        <taxon>Helotiales</taxon>
        <taxon>Ploettnerulaceae</taxon>
        <taxon>Rhynchosporium</taxon>
    </lineage>
</organism>
<dbReference type="Proteomes" id="UP000178912">
    <property type="component" value="Unassembled WGS sequence"/>
</dbReference>
<keyword evidence="4" id="KW-1185">Reference proteome</keyword>